<dbReference type="PANTHER" id="PTHR30344:SF1">
    <property type="entry name" value="6-PHOSPHOGLUCONOLACTONASE"/>
    <property type="match status" value="1"/>
</dbReference>
<evidence type="ECO:0008006" key="5">
    <source>
        <dbReference type="Google" id="ProtNLM"/>
    </source>
</evidence>
<keyword evidence="4" id="KW-1185">Reference proteome</keyword>
<accession>A0A916S043</accession>
<name>A0A916S043_9BACT</name>
<dbReference type="InterPro" id="IPR050282">
    <property type="entry name" value="Cycloisomerase_2"/>
</dbReference>
<gene>
    <name evidence="3" type="ORF">GCM10011507_32020</name>
</gene>
<organism evidence="3 4">
    <name type="scientific">Edaphobacter acidisoli</name>
    <dbReference type="NCBI Taxonomy" id="2040573"/>
    <lineage>
        <taxon>Bacteria</taxon>
        <taxon>Pseudomonadati</taxon>
        <taxon>Acidobacteriota</taxon>
        <taxon>Terriglobia</taxon>
        <taxon>Terriglobales</taxon>
        <taxon>Acidobacteriaceae</taxon>
        <taxon>Edaphobacter</taxon>
    </lineage>
</organism>
<dbReference type="AlphaFoldDB" id="A0A916S043"/>
<dbReference type="SUPFAM" id="SSF63825">
    <property type="entry name" value="YWTD domain"/>
    <property type="match status" value="1"/>
</dbReference>
<keyword evidence="2" id="KW-0119">Carbohydrate metabolism</keyword>
<reference evidence="3" key="1">
    <citation type="journal article" date="2014" name="Int. J. Syst. Evol. Microbiol.">
        <title>Complete genome sequence of Corynebacterium casei LMG S-19264T (=DSM 44701T), isolated from a smear-ripened cheese.</title>
        <authorList>
            <consortium name="US DOE Joint Genome Institute (JGI-PGF)"/>
            <person name="Walter F."/>
            <person name="Albersmeier A."/>
            <person name="Kalinowski J."/>
            <person name="Ruckert C."/>
        </authorList>
    </citation>
    <scope>NUCLEOTIDE SEQUENCE</scope>
    <source>
        <strain evidence="3">CGMCC 1.15447</strain>
    </source>
</reference>
<dbReference type="InterPro" id="IPR019405">
    <property type="entry name" value="Lactonase_7-beta_prop"/>
</dbReference>
<proteinExistence type="inferred from homology"/>
<evidence type="ECO:0000256" key="1">
    <source>
        <dbReference type="ARBA" id="ARBA00005564"/>
    </source>
</evidence>
<reference evidence="3" key="2">
    <citation type="submission" date="2020-09" db="EMBL/GenBank/DDBJ databases">
        <authorList>
            <person name="Sun Q."/>
            <person name="Zhou Y."/>
        </authorList>
    </citation>
    <scope>NUCLEOTIDE SEQUENCE</scope>
    <source>
        <strain evidence="3">CGMCC 1.15447</strain>
    </source>
</reference>
<dbReference type="GO" id="GO:0006006">
    <property type="term" value="P:glucose metabolic process"/>
    <property type="evidence" value="ECO:0007669"/>
    <property type="project" value="UniProtKB-KW"/>
</dbReference>
<dbReference type="GO" id="GO:0017057">
    <property type="term" value="F:6-phosphogluconolactonase activity"/>
    <property type="evidence" value="ECO:0007669"/>
    <property type="project" value="TreeGrafter"/>
</dbReference>
<dbReference type="EMBL" id="BMJB01000003">
    <property type="protein sequence ID" value="GGA78400.1"/>
    <property type="molecule type" value="Genomic_DNA"/>
</dbReference>
<dbReference type="Gene3D" id="2.130.10.10">
    <property type="entry name" value="YVTN repeat-like/Quinoprotein amine dehydrogenase"/>
    <property type="match status" value="2"/>
</dbReference>
<comment type="similarity">
    <text evidence="1">Belongs to the cycloisomerase 2 family.</text>
</comment>
<dbReference type="InterPro" id="IPR015943">
    <property type="entry name" value="WD40/YVTN_repeat-like_dom_sf"/>
</dbReference>
<keyword evidence="2" id="KW-0313">Glucose metabolism</keyword>
<protein>
    <recommendedName>
        <fullName evidence="5">3-carboxymuconate cyclase</fullName>
    </recommendedName>
</protein>
<dbReference type="Pfam" id="PF10282">
    <property type="entry name" value="Lactonase"/>
    <property type="match status" value="2"/>
</dbReference>
<dbReference type="SUPFAM" id="SSF75011">
    <property type="entry name" value="3-carboxy-cis,cis-mucoante lactonizing enzyme"/>
    <property type="match status" value="1"/>
</dbReference>
<evidence type="ECO:0000256" key="2">
    <source>
        <dbReference type="ARBA" id="ARBA00022526"/>
    </source>
</evidence>
<dbReference type="Proteomes" id="UP000648801">
    <property type="component" value="Unassembled WGS sequence"/>
</dbReference>
<evidence type="ECO:0000313" key="3">
    <source>
        <dbReference type="EMBL" id="GGA78400.1"/>
    </source>
</evidence>
<evidence type="ECO:0000313" key="4">
    <source>
        <dbReference type="Proteomes" id="UP000648801"/>
    </source>
</evidence>
<comment type="caution">
    <text evidence="3">The sequence shown here is derived from an EMBL/GenBank/DDBJ whole genome shotgun (WGS) entry which is preliminary data.</text>
</comment>
<sequence>MFAALLPALMGCGGFFPPLPNSGGGGGGSTGNYVYVANAGRNSIGGFAIGTNTLTKVPSSPLTLGYSPTALAITPSNSFLYVAGPSSINAYTINSNGSLTTPSGGGTAAIATVVSLDVSPDGNWLIGLDGIQQVLDVYEINTSTGGLTLAATVTYPVATGTTWVPRMVRVAPNGSLIFAALGTAGDAVFNFNTSTGVTTYSQSLNPTTVTSDNALAVDSGTTYLYVARSGVGPGVAVYSIGNGGKLTSVTGSPFAAGTQTYSIVLSKAGTNVYAANRADSTISGYSIGTNAALTQLTGSPYSSGQQVTAIGVDSSGKYLLAAANGGSPDLTMYSFDTTTPGKLVSATSIATDTDPANPVAIALTH</sequence>
<dbReference type="PANTHER" id="PTHR30344">
    <property type="entry name" value="6-PHOSPHOGLUCONOLACTONASE-RELATED"/>
    <property type="match status" value="1"/>
</dbReference>